<organism evidence="9 10">
    <name type="scientific">Bacteroides graminisolvens</name>
    <dbReference type="NCBI Taxonomy" id="477666"/>
    <lineage>
        <taxon>Bacteria</taxon>
        <taxon>Pseudomonadati</taxon>
        <taxon>Bacteroidota</taxon>
        <taxon>Bacteroidia</taxon>
        <taxon>Bacteroidales</taxon>
        <taxon>Bacteroidaceae</taxon>
        <taxon>Bacteroides</taxon>
    </lineage>
</organism>
<evidence type="ECO:0000259" key="8">
    <source>
        <dbReference type="PROSITE" id="PS50109"/>
    </source>
</evidence>
<dbReference type="Pfam" id="PF02518">
    <property type="entry name" value="HATPase_c"/>
    <property type="match status" value="1"/>
</dbReference>
<comment type="catalytic activity">
    <reaction evidence="1">
        <text>ATP + protein L-histidine = ADP + protein N-phospho-L-histidine.</text>
        <dbReference type="EC" id="2.7.13.3"/>
    </reaction>
</comment>
<gene>
    <name evidence="9" type="ORF">DHW31_11585</name>
</gene>
<protein>
    <recommendedName>
        <fullName evidence="2">histidine kinase</fullName>
        <ecNumber evidence="2">2.7.13.3</ecNumber>
    </recommendedName>
</protein>
<dbReference type="SUPFAM" id="SSF55785">
    <property type="entry name" value="PYP-like sensor domain (PAS domain)"/>
    <property type="match status" value="1"/>
</dbReference>
<dbReference type="SUPFAM" id="SSF47384">
    <property type="entry name" value="Homodimeric domain of signal transducing histidine kinase"/>
    <property type="match status" value="1"/>
</dbReference>
<dbReference type="SUPFAM" id="SSF55874">
    <property type="entry name" value="ATPase domain of HSP90 chaperone/DNA topoisomerase II/histidine kinase"/>
    <property type="match status" value="1"/>
</dbReference>
<name>A0A3D2SHT6_9BACE</name>
<evidence type="ECO:0000256" key="7">
    <source>
        <dbReference type="SAM" id="Coils"/>
    </source>
</evidence>
<comment type="caution">
    <text evidence="9">The sequence shown here is derived from an EMBL/GenBank/DDBJ whole genome shotgun (WGS) entry which is preliminary data.</text>
</comment>
<dbReference type="InterPro" id="IPR035965">
    <property type="entry name" value="PAS-like_dom_sf"/>
</dbReference>
<dbReference type="AlphaFoldDB" id="A0A3D2SHT6"/>
<dbReference type="InterPro" id="IPR036890">
    <property type="entry name" value="HATPase_C_sf"/>
</dbReference>
<dbReference type="InterPro" id="IPR013656">
    <property type="entry name" value="PAS_4"/>
</dbReference>
<dbReference type="PRINTS" id="PR00344">
    <property type="entry name" value="BCTRLSENSOR"/>
</dbReference>
<dbReference type="Pfam" id="PF08448">
    <property type="entry name" value="PAS_4"/>
    <property type="match status" value="1"/>
</dbReference>
<evidence type="ECO:0000256" key="5">
    <source>
        <dbReference type="ARBA" id="ARBA00022777"/>
    </source>
</evidence>
<dbReference type="Proteomes" id="UP000263098">
    <property type="component" value="Unassembled WGS sequence"/>
</dbReference>
<dbReference type="Pfam" id="PF00512">
    <property type="entry name" value="HisKA"/>
    <property type="match status" value="1"/>
</dbReference>
<dbReference type="InterPro" id="IPR050736">
    <property type="entry name" value="Sensor_HK_Regulatory"/>
</dbReference>
<dbReference type="InterPro" id="IPR003661">
    <property type="entry name" value="HisK_dim/P_dom"/>
</dbReference>
<accession>A0A3D2SHT6</accession>
<dbReference type="PANTHER" id="PTHR43711:SF31">
    <property type="entry name" value="HISTIDINE KINASE"/>
    <property type="match status" value="1"/>
</dbReference>
<dbReference type="GO" id="GO:0000155">
    <property type="term" value="F:phosphorelay sensor kinase activity"/>
    <property type="evidence" value="ECO:0007669"/>
    <property type="project" value="InterPro"/>
</dbReference>
<proteinExistence type="predicted"/>
<keyword evidence="7" id="KW-0175">Coiled coil</keyword>
<keyword evidence="6" id="KW-0902">Two-component regulatory system</keyword>
<dbReference type="Gene3D" id="3.30.450.20">
    <property type="entry name" value="PAS domain"/>
    <property type="match status" value="1"/>
</dbReference>
<dbReference type="SMART" id="SM00388">
    <property type="entry name" value="HisKA"/>
    <property type="match status" value="1"/>
</dbReference>
<reference evidence="9 10" key="1">
    <citation type="journal article" date="2018" name="Nat. Biotechnol.">
        <title>A standardized bacterial taxonomy based on genome phylogeny substantially revises the tree of life.</title>
        <authorList>
            <person name="Parks D.H."/>
            <person name="Chuvochina M."/>
            <person name="Waite D.W."/>
            <person name="Rinke C."/>
            <person name="Skarshewski A."/>
            <person name="Chaumeil P.A."/>
            <person name="Hugenholtz P."/>
        </authorList>
    </citation>
    <scope>NUCLEOTIDE SEQUENCE [LARGE SCALE GENOMIC DNA]</scope>
    <source>
        <strain evidence="9">UBA9667</strain>
    </source>
</reference>
<dbReference type="CDD" id="cd00082">
    <property type="entry name" value="HisKA"/>
    <property type="match status" value="1"/>
</dbReference>
<dbReference type="EMBL" id="DPVG01000430">
    <property type="protein sequence ID" value="HCK25384.1"/>
    <property type="molecule type" value="Genomic_DNA"/>
</dbReference>
<evidence type="ECO:0000256" key="4">
    <source>
        <dbReference type="ARBA" id="ARBA00022679"/>
    </source>
</evidence>
<dbReference type="InterPro" id="IPR004358">
    <property type="entry name" value="Sig_transdc_His_kin-like_C"/>
</dbReference>
<evidence type="ECO:0000313" key="9">
    <source>
        <dbReference type="EMBL" id="HCK25384.1"/>
    </source>
</evidence>
<sequence>MEVCPDVREKELVDKVTFLQNKVESLNEELSHLKKKLLCSHFQCQFHANDVFSTSIEAVVEQNKTMFNLLNNIPFSCFVKDPADNFKYIYCNESFSVLAKVKASDIIGKNDYEIFLGKTDIDRFREDDYYVLQHNLLEYQEECIMPDGSIKLIKTLKKTIPSGTGSVLIMGMSWDVTDAYKTQKELEEARRKALVADKLKNSFLANMNHEIRTPLNAIVGFSKLIADASEKSDRDEYARIIEFNSGLLLSMFDEVLDLSALESGTLTLQCQAVKLSDLCRHLFEKYVLMTNSGVKLVLDNVDESLIVMNDWSRISQVLASLLNNAVKFTSAGSIHFGFTTHHNIIKFYVKDTGIGIPTHLVATIFKSFGKVDPFIQGSGLGLTLCRLLVEKMGGQIWVRSKENEGSIFYFTLPVTE</sequence>
<evidence type="ECO:0000256" key="3">
    <source>
        <dbReference type="ARBA" id="ARBA00022553"/>
    </source>
</evidence>
<keyword evidence="3" id="KW-0597">Phosphoprotein</keyword>
<dbReference type="InterPro" id="IPR003594">
    <property type="entry name" value="HATPase_dom"/>
</dbReference>
<keyword evidence="4" id="KW-0808">Transferase</keyword>
<evidence type="ECO:0000256" key="6">
    <source>
        <dbReference type="ARBA" id="ARBA00023012"/>
    </source>
</evidence>
<feature type="coiled-coil region" evidence="7">
    <location>
        <begin position="9"/>
        <end position="36"/>
    </location>
</feature>
<dbReference type="PANTHER" id="PTHR43711">
    <property type="entry name" value="TWO-COMPONENT HISTIDINE KINASE"/>
    <property type="match status" value="1"/>
</dbReference>
<feature type="domain" description="Histidine kinase" evidence="8">
    <location>
        <begin position="206"/>
        <end position="416"/>
    </location>
</feature>
<keyword evidence="5 9" id="KW-0418">Kinase</keyword>
<dbReference type="InterPro" id="IPR036097">
    <property type="entry name" value="HisK_dim/P_sf"/>
</dbReference>
<dbReference type="Gene3D" id="3.30.565.10">
    <property type="entry name" value="Histidine kinase-like ATPase, C-terminal domain"/>
    <property type="match status" value="1"/>
</dbReference>
<dbReference type="InterPro" id="IPR005467">
    <property type="entry name" value="His_kinase_dom"/>
</dbReference>
<dbReference type="PROSITE" id="PS50109">
    <property type="entry name" value="HIS_KIN"/>
    <property type="match status" value="1"/>
</dbReference>
<dbReference type="SMART" id="SM00387">
    <property type="entry name" value="HATPase_c"/>
    <property type="match status" value="1"/>
</dbReference>
<evidence type="ECO:0000256" key="1">
    <source>
        <dbReference type="ARBA" id="ARBA00000085"/>
    </source>
</evidence>
<evidence type="ECO:0000313" key="10">
    <source>
        <dbReference type="Proteomes" id="UP000263098"/>
    </source>
</evidence>
<evidence type="ECO:0000256" key="2">
    <source>
        <dbReference type="ARBA" id="ARBA00012438"/>
    </source>
</evidence>
<dbReference type="Gene3D" id="1.10.287.130">
    <property type="match status" value="1"/>
</dbReference>
<dbReference type="EC" id="2.7.13.3" evidence="2"/>